<reference evidence="9 10" key="1">
    <citation type="submission" date="2015-09" db="EMBL/GenBank/DDBJ databases">
        <title>A metagenomics-based metabolic model of nitrate-dependent anaerobic oxidation of methane by Methanoperedens-like archaea.</title>
        <authorList>
            <person name="Arshad A."/>
            <person name="Speth D.R."/>
            <person name="De Graaf R.M."/>
            <person name="Op Den Camp H.J."/>
            <person name="Jetten M.S."/>
            <person name="Welte C.U."/>
        </authorList>
    </citation>
    <scope>NUCLEOTIDE SEQUENCE [LARGE SCALE GENOMIC DNA]</scope>
</reference>
<dbReference type="InterPro" id="IPR022930">
    <property type="entry name" value="UPF0316"/>
</dbReference>
<evidence type="ECO:0000256" key="2">
    <source>
        <dbReference type="ARBA" id="ARBA00022475"/>
    </source>
</evidence>
<evidence type="ECO:0000259" key="7">
    <source>
        <dbReference type="Pfam" id="PF10035"/>
    </source>
</evidence>
<keyword evidence="4 6" id="KW-1133">Transmembrane helix</keyword>
<keyword evidence="2" id="KW-1003">Cell membrane</keyword>
<evidence type="ECO:0000313" key="10">
    <source>
        <dbReference type="Proteomes" id="UP000050360"/>
    </source>
</evidence>
<dbReference type="InterPro" id="IPR019264">
    <property type="entry name" value="DUF2179"/>
</dbReference>
<keyword evidence="3 6" id="KW-0812">Transmembrane</keyword>
<name>A0A0P8CCM3_9EURY</name>
<evidence type="ECO:0000256" key="3">
    <source>
        <dbReference type="ARBA" id="ARBA00022692"/>
    </source>
</evidence>
<feature type="domain" description="DUF5698" evidence="8">
    <location>
        <begin position="31"/>
        <end position="88"/>
    </location>
</feature>
<keyword evidence="5 6" id="KW-0472">Membrane</keyword>
<sequence length="198" mass="22209">MENIINSGTFSLIILPILIFLARIVDVTFGTIRIIFVSRGLKWLAPIFGFFEIMIWLFAIGQVFSNMTNITYYVAYAGGFACGNFVGIWIEEKMAIGTMVVRIITKKDGIQLIEFLKTEGFGVTSIEAEGATGKVKIIYTIIKRRDLQQIVGIIKRFNPKAFYSIEEVRSAAEGIFPPEKQGLMGNFTGFSRLMRPGK</sequence>
<evidence type="ECO:0000256" key="1">
    <source>
        <dbReference type="ARBA" id="ARBA00004651"/>
    </source>
</evidence>
<dbReference type="InterPro" id="IPR015867">
    <property type="entry name" value="N-reg_PII/ATP_PRibTrfase_C"/>
</dbReference>
<dbReference type="CDD" id="cd16381">
    <property type="entry name" value="YitT_C_like_1"/>
    <property type="match status" value="1"/>
</dbReference>
<comment type="caution">
    <text evidence="9">The sequence shown here is derived from an EMBL/GenBank/DDBJ whole genome shotgun (WGS) entry which is preliminary data.</text>
</comment>
<protein>
    <submittedName>
        <fullName evidence="9">Uncharacterized protein</fullName>
    </submittedName>
</protein>
<dbReference type="NCBIfam" id="NF003191">
    <property type="entry name" value="PRK04164.1-2"/>
    <property type="match status" value="1"/>
</dbReference>
<feature type="transmembrane region" description="Helical" evidence="6">
    <location>
        <begin position="43"/>
        <end position="64"/>
    </location>
</feature>
<accession>A0A0P8CCM3</accession>
<dbReference type="InterPro" id="IPR044035">
    <property type="entry name" value="DUF5698"/>
</dbReference>
<dbReference type="Pfam" id="PF18955">
    <property type="entry name" value="DUF5698"/>
    <property type="match status" value="1"/>
</dbReference>
<evidence type="ECO:0000256" key="4">
    <source>
        <dbReference type="ARBA" id="ARBA00022989"/>
    </source>
</evidence>
<feature type="transmembrane region" description="Helical" evidence="6">
    <location>
        <begin position="70"/>
        <end position="90"/>
    </location>
</feature>
<dbReference type="HAMAP" id="MF_01515">
    <property type="entry name" value="UPF0316"/>
    <property type="match status" value="1"/>
</dbReference>
<dbReference type="Proteomes" id="UP000050360">
    <property type="component" value="Unassembled WGS sequence"/>
</dbReference>
<evidence type="ECO:0000256" key="5">
    <source>
        <dbReference type="ARBA" id="ARBA00023136"/>
    </source>
</evidence>
<comment type="subcellular location">
    <subcellularLocation>
        <location evidence="1">Cell membrane</location>
        <topology evidence="1">Multi-pass membrane protein</topology>
    </subcellularLocation>
</comment>
<organism evidence="9 10">
    <name type="scientific">Candidatus Methanoperedens nitratireducens</name>
    <dbReference type="NCBI Taxonomy" id="1392998"/>
    <lineage>
        <taxon>Archaea</taxon>
        <taxon>Methanobacteriati</taxon>
        <taxon>Methanobacteriota</taxon>
        <taxon>Stenosarchaea group</taxon>
        <taxon>Methanomicrobia</taxon>
        <taxon>Methanosarcinales</taxon>
        <taxon>ANME-2 cluster</taxon>
        <taxon>Candidatus Methanoperedentaceae</taxon>
        <taxon>Candidatus Methanoperedens</taxon>
    </lineage>
</organism>
<dbReference type="GO" id="GO:0005886">
    <property type="term" value="C:plasma membrane"/>
    <property type="evidence" value="ECO:0007669"/>
    <property type="project" value="UniProtKB-SubCell"/>
</dbReference>
<proteinExistence type="inferred from homology"/>
<feature type="domain" description="DUF2179" evidence="7">
    <location>
        <begin position="121"/>
        <end position="170"/>
    </location>
</feature>
<dbReference type="PANTHER" id="PTHR40060">
    <property type="entry name" value="UPF0316 PROTEIN YEBE"/>
    <property type="match status" value="1"/>
</dbReference>
<evidence type="ECO:0000256" key="6">
    <source>
        <dbReference type="SAM" id="Phobius"/>
    </source>
</evidence>
<dbReference type="PANTHER" id="PTHR40060:SF1">
    <property type="entry name" value="UPF0316 PROTEIN YEBE"/>
    <property type="match status" value="1"/>
</dbReference>
<gene>
    <name evidence="9" type="ORF">MPEBLZ_00713</name>
</gene>
<dbReference type="Gene3D" id="3.30.70.120">
    <property type="match status" value="1"/>
</dbReference>
<evidence type="ECO:0000259" key="8">
    <source>
        <dbReference type="Pfam" id="PF18955"/>
    </source>
</evidence>
<dbReference type="EMBL" id="LKCM01000062">
    <property type="protein sequence ID" value="KPQ44694.1"/>
    <property type="molecule type" value="Genomic_DNA"/>
</dbReference>
<evidence type="ECO:0000313" key="9">
    <source>
        <dbReference type="EMBL" id="KPQ44694.1"/>
    </source>
</evidence>
<dbReference type="Pfam" id="PF10035">
    <property type="entry name" value="DUF2179"/>
    <property type="match status" value="1"/>
</dbReference>
<dbReference type="AlphaFoldDB" id="A0A0P8CCM3"/>